<dbReference type="Gene3D" id="2.60.40.150">
    <property type="entry name" value="C2 domain"/>
    <property type="match status" value="7"/>
</dbReference>
<dbReference type="GO" id="GO:0016020">
    <property type="term" value="C:membrane"/>
    <property type="evidence" value="ECO:0007669"/>
    <property type="project" value="TreeGrafter"/>
</dbReference>
<protein>
    <recommendedName>
        <fullName evidence="4">C2 domain-containing protein</fullName>
    </recommendedName>
</protein>
<dbReference type="SUPFAM" id="SSF48403">
    <property type="entry name" value="Ankyrin repeat"/>
    <property type="match status" value="1"/>
</dbReference>
<evidence type="ECO:0000313" key="5">
    <source>
        <dbReference type="EMBL" id="CAJ1409631.1"/>
    </source>
</evidence>
<evidence type="ECO:0000256" key="1">
    <source>
        <dbReference type="ARBA" id="ARBA00022723"/>
    </source>
</evidence>
<accession>A0AA36JQ09</accession>
<dbReference type="Pfam" id="PF12796">
    <property type="entry name" value="Ank_2"/>
    <property type="match status" value="1"/>
</dbReference>
<comment type="caution">
    <text evidence="5">The sequence shown here is derived from an EMBL/GenBank/DDBJ whole genome shotgun (WGS) entry which is preliminary data.</text>
</comment>
<feature type="domain" description="C2" evidence="4">
    <location>
        <begin position="886"/>
        <end position="1006"/>
    </location>
</feature>
<dbReference type="PANTHER" id="PTHR45911:SF4">
    <property type="entry name" value="MULTIPLE C2 AND TRANSMEMBRANE DOMAIN-CONTAINING PROTEIN"/>
    <property type="match status" value="1"/>
</dbReference>
<keyword evidence="1" id="KW-0479">Metal-binding</keyword>
<sequence>MDAFCGASAYGAAHVAAREGKEKTLQLLFELDPNSLRRPAADGRCPAHWAALSGQAGVLDLLQGLAPDTLRARALNGATPAHDAAAQGQTTILQLLHELAPSTLSAKSKIGARPAHDAAFAGHVDTLMLLKHLVPETLHARDKQGRAPAHDAAETGQDSVLRVLYLLAPATLLCRDTAGWLPVDVAEAFGRESTVALLSALPPVKVEEAEEEEEEAEEEVEEEPVKEEVPRPKTPEPVLEILPEVKEEPVLEKPEAKPVKEEVVKGKEETEEKKETKEEKKEEKKEKKEEKKEEMKEEVKVAKVPKKPPPPKTPKPLAYEIHVTIKSAKTGLRNADFSHGDSDPYCILEVPGSDKGFRTEVVEDSSSPVWNVSNKLMVTPQETLQFVVWDRDKLDSDDLLGKVSLPVCKFTAEGKFEESLQLEEARKDAYLAVAVFVLRSIYDPKELTKKQGKKPPPPLPPKALEIELTVISAKGLRNADWTVKGGGGSDPYVVVSVLGTDKGFKTAVVQDTSNPEWNMTQKLTVLPKDSVLFTLLDEDKGRKHDNLGKATLTLKEVLPDGFSGPLKLESAGKGINAELLVAVKVLRTLFRSDMKAQPKQESDGAPAYAMQVTVFSAKGLRNADWSLSGVGGSDAFCKVEVPDTGKGFQTEVFEDSSNPVWNKTERLNLLAKETLVLTVLDRDQGDKVDLLGKVSMPMSKLVNGFEGPLKLQEAGKNIEAYLHVSIIVLKPLYGTEVAAATSPPNVVKRPPPPTPPKALEIELTVISAKGLRNADWTVKGGGGSDPYVVVSVLGTDKGFKTAVVQDTSNPEWNMRQNLTVLPKDTVLFTLLDEDKGRKHDNLGKATLTLKEVLPDGFSGPLKLESAGKGINAELLVAVKVLRTLFRSDMKAQPKQESDGAPAYAMQVTVFSAKGLRNADWSLSGVGGSDAFCKVEVPDTGKGFQTEVFEDSSNPVWNKTERLNLLAKETLVLTVLDRDQGDKVDLLGKVSMPMSKLVNGFEGPLKLQEAGKNIEAYLHVSIQVLKPLYGTEVAAATSPPNVVKRPPPPTPPKALEIELTVISAKGLRNADWTVKGGGGSDPYVVVSVLGTDKGFKTAVVQDTSNPEWNMTQKLTVLPKDTVLFTLLDEDQGRKHDNLGKATLTLKEVLPDGFSGPLKLESAGKGINAELLVAVKVLKALFRSDMKAASAPKAAPKVAAKAKAEASGSEKAKVKLPRSVKVAVTVHSAKGLRDGDWSFGKGGSDAFCVVEIPGTKKSFQTHVIRDNNPVWNVTEEMLMAPKESLSFTVFDKDKVGKDLLGKVALPMAEISHGFSGQLKLEESGKSDASLTVTIKLLKDGS</sequence>
<feature type="domain" description="C2" evidence="4">
    <location>
        <begin position="450"/>
        <end position="568"/>
    </location>
</feature>
<evidence type="ECO:0000313" key="6">
    <source>
        <dbReference type="Proteomes" id="UP001178507"/>
    </source>
</evidence>
<keyword evidence="6" id="KW-1185">Reference proteome</keyword>
<dbReference type="InterPro" id="IPR036770">
    <property type="entry name" value="Ankyrin_rpt-contain_sf"/>
</dbReference>
<evidence type="ECO:0000256" key="2">
    <source>
        <dbReference type="ARBA" id="ARBA00022837"/>
    </source>
</evidence>
<dbReference type="CDD" id="cd00030">
    <property type="entry name" value="C2"/>
    <property type="match status" value="7"/>
</dbReference>
<organism evidence="5 6">
    <name type="scientific">Effrenium voratum</name>
    <dbReference type="NCBI Taxonomy" id="2562239"/>
    <lineage>
        <taxon>Eukaryota</taxon>
        <taxon>Sar</taxon>
        <taxon>Alveolata</taxon>
        <taxon>Dinophyceae</taxon>
        <taxon>Suessiales</taxon>
        <taxon>Symbiodiniaceae</taxon>
        <taxon>Effrenium</taxon>
    </lineage>
</organism>
<feature type="region of interest" description="Disordered" evidence="3">
    <location>
        <begin position="205"/>
        <end position="316"/>
    </location>
</feature>
<keyword evidence="2" id="KW-0106">Calcium</keyword>
<dbReference type="GO" id="GO:0005509">
    <property type="term" value="F:calcium ion binding"/>
    <property type="evidence" value="ECO:0007669"/>
    <property type="project" value="TreeGrafter"/>
</dbReference>
<dbReference type="SUPFAM" id="SSF49562">
    <property type="entry name" value="C2 domain (Calcium/lipid-binding domain, CaLB)"/>
    <property type="match status" value="7"/>
</dbReference>
<dbReference type="InterPro" id="IPR000008">
    <property type="entry name" value="C2_dom"/>
</dbReference>
<feature type="domain" description="C2" evidence="4">
    <location>
        <begin position="300"/>
        <end position="420"/>
    </location>
</feature>
<dbReference type="PANTHER" id="PTHR45911">
    <property type="entry name" value="C2 DOMAIN-CONTAINING PROTEIN"/>
    <property type="match status" value="1"/>
</dbReference>
<evidence type="ECO:0000256" key="3">
    <source>
        <dbReference type="SAM" id="MobiDB-lite"/>
    </source>
</evidence>
<feature type="compositionally biased region" description="Basic and acidic residues" evidence="3">
    <location>
        <begin position="243"/>
        <end position="301"/>
    </location>
</feature>
<proteinExistence type="predicted"/>
<dbReference type="Pfam" id="PF00168">
    <property type="entry name" value="C2"/>
    <property type="match status" value="7"/>
</dbReference>
<feature type="domain" description="C2" evidence="4">
    <location>
        <begin position="740"/>
        <end position="863"/>
    </location>
</feature>
<feature type="compositionally biased region" description="Acidic residues" evidence="3">
    <location>
        <begin position="208"/>
        <end position="225"/>
    </location>
</feature>
<name>A0AA36JQ09_9DINO</name>
<dbReference type="PROSITE" id="PS50004">
    <property type="entry name" value="C2"/>
    <property type="match status" value="7"/>
</dbReference>
<dbReference type="SMART" id="SM00248">
    <property type="entry name" value="ANK"/>
    <property type="match status" value="5"/>
</dbReference>
<dbReference type="EMBL" id="CAUJNA010003778">
    <property type="protein sequence ID" value="CAJ1409631.1"/>
    <property type="molecule type" value="Genomic_DNA"/>
</dbReference>
<reference evidence="5" key="1">
    <citation type="submission" date="2023-08" db="EMBL/GenBank/DDBJ databases">
        <authorList>
            <person name="Chen Y."/>
            <person name="Shah S."/>
            <person name="Dougan E. K."/>
            <person name="Thang M."/>
            <person name="Chan C."/>
        </authorList>
    </citation>
    <scope>NUCLEOTIDE SEQUENCE</scope>
</reference>
<gene>
    <name evidence="5" type="ORF">EVOR1521_LOCUS30675</name>
</gene>
<feature type="domain" description="C2" evidence="4">
    <location>
        <begin position="591"/>
        <end position="711"/>
    </location>
</feature>
<feature type="domain" description="C2" evidence="4">
    <location>
        <begin position="1200"/>
        <end position="1318"/>
    </location>
</feature>
<dbReference type="InterPro" id="IPR035892">
    <property type="entry name" value="C2_domain_sf"/>
</dbReference>
<dbReference type="Proteomes" id="UP001178507">
    <property type="component" value="Unassembled WGS sequence"/>
</dbReference>
<dbReference type="SMART" id="SM00239">
    <property type="entry name" value="C2"/>
    <property type="match status" value="7"/>
</dbReference>
<evidence type="ECO:0000259" key="4">
    <source>
        <dbReference type="PROSITE" id="PS50004"/>
    </source>
</evidence>
<dbReference type="InterPro" id="IPR002110">
    <property type="entry name" value="Ankyrin_rpt"/>
</dbReference>
<feature type="domain" description="C2" evidence="4">
    <location>
        <begin position="1035"/>
        <end position="1158"/>
    </location>
</feature>
<dbReference type="Gene3D" id="1.25.40.20">
    <property type="entry name" value="Ankyrin repeat-containing domain"/>
    <property type="match status" value="1"/>
</dbReference>